<keyword evidence="4" id="KW-1185">Reference proteome</keyword>
<dbReference type="AlphaFoldDB" id="A0A7Z9C5N3"/>
<name>A0A7Z9C5N3_9CAUL</name>
<dbReference type="PIRSF" id="PIRSF018266">
    <property type="entry name" value="FecR"/>
    <property type="match status" value="1"/>
</dbReference>
<dbReference type="PANTHER" id="PTHR30273:SF2">
    <property type="entry name" value="PROTEIN FECR"/>
    <property type="match status" value="1"/>
</dbReference>
<evidence type="ECO:0000259" key="2">
    <source>
        <dbReference type="Pfam" id="PF04773"/>
    </source>
</evidence>
<evidence type="ECO:0000313" key="4">
    <source>
        <dbReference type="Proteomes" id="UP000289220"/>
    </source>
</evidence>
<accession>A0A7Z9C5N3</accession>
<keyword evidence="1" id="KW-0472">Membrane</keyword>
<dbReference type="Proteomes" id="UP000289220">
    <property type="component" value="Unassembled WGS sequence"/>
</dbReference>
<reference evidence="3 4" key="1">
    <citation type="submission" date="2018-11" db="EMBL/GenBank/DDBJ databases">
        <authorList>
            <person name="Peiro R."/>
            <person name="Begona"/>
            <person name="Cbmso G."/>
            <person name="Lopez M."/>
            <person name="Gonzalez S."/>
            <person name="Sacristan E."/>
            <person name="Castillo E."/>
        </authorList>
    </citation>
    <scope>NUCLEOTIDE SEQUENCE [LARGE SCALE GENOMIC DNA]</scope>
    <source>
        <strain evidence="3">Brev_genome</strain>
    </source>
</reference>
<sequence length="325" mass="35014">MAGPKMRVETAETQAAAWHQRLGERSVTTQTIEDFFAWRRIPENADAYRRVEQVWNDAKALTPKAGIQNAVEDALNRKARRTPPQTVRGPLLGVAAVAVAAILAFGSWTWLQNRGVYETAVGEQRVVQLADGSSVRLDTASRIRVRFSKAARRLELEGGQALFNVAHDRARPFIVEAGAASVTAVGTVFEVRRDGEGATVTLVSGAVDVADGGAARHKNRMSAGQQARVTAAGAVTGPVDVETETSWTEGRIVFRETPLRVAVAEVNRYLTAGIELDARSLDGVRVNGVFKTGDRDAFVSVASEVFDLQASPGRNGSVHLSERGK</sequence>
<evidence type="ECO:0000313" key="3">
    <source>
        <dbReference type="EMBL" id="VDC50071.1"/>
    </source>
</evidence>
<feature type="domain" description="FecR protein" evidence="2">
    <location>
        <begin position="116"/>
        <end position="207"/>
    </location>
</feature>
<evidence type="ECO:0000256" key="1">
    <source>
        <dbReference type="SAM" id="Phobius"/>
    </source>
</evidence>
<proteinExistence type="predicted"/>
<feature type="transmembrane region" description="Helical" evidence="1">
    <location>
        <begin position="90"/>
        <end position="111"/>
    </location>
</feature>
<dbReference type="GO" id="GO:0016989">
    <property type="term" value="F:sigma factor antagonist activity"/>
    <property type="evidence" value="ECO:0007669"/>
    <property type="project" value="TreeGrafter"/>
</dbReference>
<dbReference type="RefSeq" id="WP_154725240.1">
    <property type="nucleotide sequence ID" value="NZ_UXHF01000002.1"/>
</dbReference>
<dbReference type="Pfam" id="PF04773">
    <property type="entry name" value="FecR"/>
    <property type="match status" value="1"/>
</dbReference>
<comment type="caution">
    <text evidence="3">The sequence shown here is derived from an EMBL/GenBank/DDBJ whole genome shotgun (WGS) entry which is preliminary data.</text>
</comment>
<dbReference type="Gene3D" id="2.60.120.1440">
    <property type="match status" value="1"/>
</dbReference>
<dbReference type="InterPro" id="IPR006860">
    <property type="entry name" value="FecR"/>
</dbReference>
<keyword evidence="1" id="KW-1133">Transmembrane helix</keyword>
<gene>
    <name evidence="3" type="ORF">BREV_BREV_00147</name>
</gene>
<protein>
    <recommendedName>
        <fullName evidence="2">FecR protein domain-containing protein</fullName>
    </recommendedName>
</protein>
<dbReference type="InterPro" id="IPR012373">
    <property type="entry name" value="Ferrdict_sens_TM"/>
</dbReference>
<organism evidence="3 4">
    <name type="scientific">Brevundimonas mediterranea</name>
    <dbReference type="NCBI Taxonomy" id="74329"/>
    <lineage>
        <taxon>Bacteria</taxon>
        <taxon>Pseudomonadati</taxon>
        <taxon>Pseudomonadota</taxon>
        <taxon>Alphaproteobacteria</taxon>
        <taxon>Caulobacterales</taxon>
        <taxon>Caulobacteraceae</taxon>
        <taxon>Brevundimonas</taxon>
    </lineage>
</organism>
<keyword evidence="1" id="KW-0812">Transmembrane</keyword>
<dbReference type="PANTHER" id="PTHR30273">
    <property type="entry name" value="PERIPLASMIC SIGNAL SENSOR AND SIGMA FACTOR ACTIVATOR FECR-RELATED"/>
    <property type="match status" value="1"/>
</dbReference>
<dbReference type="EMBL" id="UXHF01000002">
    <property type="protein sequence ID" value="VDC50071.1"/>
    <property type="molecule type" value="Genomic_DNA"/>
</dbReference>